<sequence length="103" mass="11674">LCYAKERPDVYFGGVTIVYAGDFFQFPPVGGMPLCSPVASHANQSKCEILKWLGRLAWKSVNTVVTLTEQQRMKTDPEFGAAVQRLHIRQCTYEDVDLFNSRM</sequence>
<comment type="caution">
    <text evidence="1">The sequence shown here is derived from an EMBL/GenBank/DDBJ whole genome shotgun (WGS) entry which is preliminary data.</text>
</comment>
<gene>
    <name evidence="1" type="ORF">F5147DRAFT_528945</name>
</gene>
<proteinExistence type="predicted"/>
<dbReference type="GeneID" id="64692309"/>
<evidence type="ECO:0000313" key="1">
    <source>
        <dbReference type="EMBL" id="KAG2107455.1"/>
    </source>
</evidence>
<accession>A0A9P7F7B0</accession>
<dbReference type="EMBL" id="JABBWM010000031">
    <property type="protein sequence ID" value="KAG2107455.1"/>
    <property type="molecule type" value="Genomic_DNA"/>
</dbReference>
<feature type="non-terminal residue" evidence="1">
    <location>
        <position position="103"/>
    </location>
</feature>
<dbReference type="AlphaFoldDB" id="A0A9P7F7B0"/>
<keyword evidence="2" id="KW-1185">Reference proteome</keyword>
<evidence type="ECO:0000313" key="2">
    <source>
        <dbReference type="Proteomes" id="UP000823399"/>
    </source>
</evidence>
<dbReference type="OrthoDB" id="432234at2759"/>
<dbReference type="RefSeq" id="XP_041292269.1">
    <property type="nucleotide sequence ID" value="XM_041430050.1"/>
</dbReference>
<feature type="non-terminal residue" evidence="1">
    <location>
        <position position="1"/>
    </location>
</feature>
<evidence type="ECO:0008006" key="3">
    <source>
        <dbReference type="Google" id="ProtNLM"/>
    </source>
</evidence>
<dbReference type="Proteomes" id="UP000823399">
    <property type="component" value="Unassembled WGS sequence"/>
</dbReference>
<organism evidence="1 2">
    <name type="scientific">Suillus discolor</name>
    <dbReference type="NCBI Taxonomy" id="1912936"/>
    <lineage>
        <taxon>Eukaryota</taxon>
        <taxon>Fungi</taxon>
        <taxon>Dikarya</taxon>
        <taxon>Basidiomycota</taxon>
        <taxon>Agaricomycotina</taxon>
        <taxon>Agaricomycetes</taxon>
        <taxon>Agaricomycetidae</taxon>
        <taxon>Boletales</taxon>
        <taxon>Suillineae</taxon>
        <taxon>Suillaceae</taxon>
        <taxon>Suillus</taxon>
    </lineage>
</organism>
<protein>
    <recommendedName>
        <fullName evidence="3">ATP-dependent DNA helicase</fullName>
    </recommendedName>
</protein>
<reference evidence="1" key="1">
    <citation type="journal article" date="2020" name="New Phytol.">
        <title>Comparative genomics reveals dynamic genome evolution in host specialist ectomycorrhizal fungi.</title>
        <authorList>
            <person name="Lofgren L.A."/>
            <person name="Nguyen N.H."/>
            <person name="Vilgalys R."/>
            <person name="Ruytinx J."/>
            <person name="Liao H.L."/>
            <person name="Branco S."/>
            <person name="Kuo A."/>
            <person name="LaButti K."/>
            <person name="Lipzen A."/>
            <person name="Andreopoulos W."/>
            <person name="Pangilinan J."/>
            <person name="Riley R."/>
            <person name="Hundley H."/>
            <person name="Na H."/>
            <person name="Barry K."/>
            <person name="Grigoriev I.V."/>
            <person name="Stajich J.E."/>
            <person name="Kennedy P.G."/>
        </authorList>
    </citation>
    <scope>NUCLEOTIDE SEQUENCE</scope>
    <source>
        <strain evidence="1">FC423</strain>
    </source>
</reference>
<name>A0A9P7F7B0_9AGAM</name>